<evidence type="ECO:0000256" key="6">
    <source>
        <dbReference type="ARBA" id="ARBA00022840"/>
    </source>
</evidence>
<dbReference type="NCBIfam" id="NF041504">
    <property type="entry name" value="AccA_sub"/>
    <property type="match status" value="1"/>
</dbReference>
<dbReference type="PATRIC" id="fig|1150469.3.peg.151"/>
<keyword evidence="5 10" id="KW-0276">Fatty acid metabolism</keyword>
<keyword evidence="6 10" id="KW-0067">ATP-binding</keyword>
<dbReference type="UniPathway" id="UPA00655">
    <property type="reaction ID" value="UER00711"/>
</dbReference>
<dbReference type="HAMAP" id="MF_00823">
    <property type="entry name" value="AcetylCoA_CT_alpha"/>
    <property type="match status" value="1"/>
</dbReference>
<dbReference type="STRING" id="1150469.RSPPHO_00106"/>
<evidence type="ECO:0000256" key="2">
    <source>
        <dbReference type="ARBA" id="ARBA00022516"/>
    </source>
</evidence>
<dbReference type="EMBL" id="HE663493">
    <property type="protein sequence ID" value="CCG06732.1"/>
    <property type="molecule type" value="Genomic_DNA"/>
</dbReference>
<dbReference type="GO" id="GO:2001295">
    <property type="term" value="P:malonyl-CoA biosynthetic process"/>
    <property type="evidence" value="ECO:0007669"/>
    <property type="project" value="UniProtKB-UniRule"/>
</dbReference>
<dbReference type="KEGG" id="rpm:RSPPHO_00106"/>
<evidence type="ECO:0000256" key="4">
    <source>
        <dbReference type="ARBA" id="ARBA00022741"/>
    </source>
</evidence>
<dbReference type="PANTHER" id="PTHR42853">
    <property type="entry name" value="ACETYL-COENZYME A CARBOXYLASE CARBOXYL TRANSFERASE SUBUNIT ALPHA"/>
    <property type="match status" value="1"/>
</dbReference>
<accession>H6SIV5</accession>
<evidence type="ECO:0000256" key="1">
    <source>
        <dbReference type="ARBA" id="ARBA00004956"/>
    </source>
</evidence>
<dbReference type="NCBIfam" id="NF004344">
    <property type="entry name" value="PRK05724.1"/>
    <property type="match status" value="1"/>
</dbReference>
<dbReference type="GO" id="GO:0005524">
    <property type="term" value="F:ATP binding"/>
    <property type="evidence" value="ECO:0007669"/>
    <property type="project" value="UniProtKB-KW"/>
</dbReference>
<evidence type="ECO:0000256" key="8">
    <source>
        <dbReference type="ARBA" id="ARBA00023160"/>
    </source>
</evidence>
<evidence type="ECO:0000256" key="11">
    <source>
        <dbReference type="SAM" id="MobiDB-lite"/>
    </source>
</evidence>
<evidence type="ECO:0000259" key="12">
    <source>
        <dbReference type="PROSITE" id="PS50989"/>
    </source>
</evidence>
<comment type="function">
    <text evidence="10">Component of the acetyl coenzyme A carboxylase (ACC) complex. First, biotin carboxylase catalyzes the carboxylation of biotin on its carrier protein (BCCP) and then the CO(2) group is transferred by the carboxyltransferase to acetyl-CoA to form malonyl-CoA.</text>
</comment>
<evidence type="ECO:0000256" key="9">
    <source>
        <dbReference type="ARBA" id="ARBA00049152"/>
    </source>
</evidence>
<proteinExistence type="inferred from homology"/>
<keyword evidence="8 10" id="KW-0275">Fatty acid biosynthesis</keyword>
<dbReference type="NCBIfam" id="TIGR00513">
    <property type="entry name" value="accA"/>
    <property type="match status" value="1"/>
</dbReference>
<comment type="catalytic activity">
    <reaction evidence="9 10">
        <text>N(6)-carboxybiotinyl-L-lysyl-[protein] + acetyl-CoA = N(6)-biotinyl-L-lysyl-[protein] + malonyl-CoA</text>
        <dbReference type="Rhea" id="RHEA:54728"/>
        <dbReference type="Rhea" id="RHEA-COMP:10505"/>
        <dbReference type="Rhea" id="RHEA-COMP:10506"/>
        <dbReference type="ChEBI" id="CHEBI:57288"/>
        <dbReference type="ChEBI" id="CHEBI:57384"/>
        <dbReference type="ChEBI" id="CHEBI:83144"/>
        <dbReference type="ChEBI" id="CHEBI:83145"/>
        <dbReference type="EC" id="2.1.3.15"/>
    </reaction>
</comment>
<dbReference type="SUPFAM" id="SSF52096">
    <property type="entry name" value="ClpP/crotonase"/>
    <property type="match status" value="1"/>
</dbReference>
<name>H6SIV5_PARPM</name>
<comment type="similarity">
    <text evidence="10">Belongs to the AccA family.</text>
</comment>
<gene>
    <name evidence="10" type="primary">accA</name>
    <name evidence="13" type="ORF">RSPPHO_00106</name>
</gene>
<dbReference type="GO" id="GO:0016743">
    <property type="term" value="F:carboxyl- or carbamoyltransferase activity"/>
    <property type="evidence" value="ECO:0007669"/>
    <property type="project" value="UniProtKB-UniRule"/>
</dbReference>
<evidence type="ECO:0000256" key="5">
    <source>
        <dbReference type="ARBA" id="ARBA00022832"/>
    </source>
</evidence>
<evidence type="ECO:0000256" key="7">
    <source>
        <dbReference type="ARBA" id="ARBA00023098"/>
    </source>
</evidence>
<dbReference type="AlphaFoldDB" id="H6SIV5"/>
<keyword evidence="4 10" id="KW-0547">Nucleotide-binding</keyword>
<protein>
    <recommendedName>
        <fullName evidence="10">Acetyl-coenzyme A carboxylase carboxyl transferase subunit alpha</fullName>
        <shortName evidence="10">ACCase subunit alpha</shortName>
        <shortName evidence="10">Acetyl-CoA carboxylase carboxyltransferase subunit alpha</shortName>
        <ecNumber evidence="10">2.1.3.15</ecNumber>
    </recommendedName>
</protein>
<evidence type="ECO:0000256" key="3">
    <source>
        <dbReference type="ARBA" id="ARBA00022679"/>
    </source>
</evidence>
<dbReference type="InterPro" id="IPR001095">
    <property type="entry name" value="Acetyl_CoA_COase_a_su"/>
</dbReference>
<dbReference type="GO" id="GO:0003989">
    <property type="term" value="F:acetyl-CoA carboxylase activity"/>
    <property type="evidence" value="ECO:0007669"/>
    <property type="project" value="InterPro"/>
</dbReference>
<evidence type="ECO:0000313" key="13">
    <source>
        <dbReference type="EMBL" id="CCG06732.1"/>
    </source>
</evidence>
<dbReference type="PANTHER" id="PTHR42853:SF3">
    <property type="entry name" value="ACETYL-COENZYME A CARBOXYLASE CARBOXYL TRANSFERASE SUBUNIT ALPHA, CHLOROPLASTIC"/>
    <property type="match status" value="1"/>
</dbReference>
<dbReference type="GO" id="GO:0009317">
    <property type="term" value="C:acetyl-CoA carboxylase complex"/>
    <property type="evidence" value="ECO:0007669"/>
    <property type="project" value="InterPro"/>
</dbReference>
<dbReference type="eggNOG" id="COG0825">
    <property type="taxonomic scope" value="Bacteria"/>
</dbReference>
<feature type="region of interest" description="Disordered" evidence="11">
    <location>
        <begin position="18"/>
        <end position="41"/>
    </location>
</feature>
<keyword evidence="2 10" id="KW-0444">Lipid biosynthesis</keyword>
<evidence type="ECO:0000313" key="14">
    <source>
        <dbReference type="Proteomes" id="UP000033220"/>
    </source>
</evidence>
<feature type="domain" description="CoA carboxyltransferase C-terminal" evidence="12">
    <location>
        <begin position="112"/>
        <end position="366"/>
    </location>
</feature>
<evidence type="ECO:0000256" key="10">
    <source>
        <dbReference type="HAMAP-Rule" id="MF_00823"/>
    </source>
</evidence>
<sequence length="392" mass="43541">MPRSSRRRCWWTWRVRSTDTNGETGQTGGAPPHPRDRKAPPLPGLLFSGRWGLRLAALLCYAERLPHRFSRTWIAMHFLDFEKPIAELEGKIEELRHLSDADGMNIAEEVARLQQKVEKQLKAVYAKLSPWQKTQVARHPDRPHALDYLKILFTDVTPLAGDRVFGEDRAIVGGLARFRGQPVVILGQEKGHDTETRLRHNFGMAMPEGYRKAQRLMELADTFNLPVLTLVDTAGAYPGVAAEERGQAEAIARSIQVGLNLKVPVISCVIGEGGSGGAIAIATGNVVMMLEHSIYSVISPEGCASILWRSGDQAQQAAEALRLTAQDLLDFKVIDEVIPEPLGGAHRDREATFTQVGDAFERHLRELNGLEGGILRARRREKFLRMGREGLA</sequence>
<dbReference type="HOGENOM" id="CLU_015486_0_2_5"/>
<organism evidence="13 14">
    <name type="scientific">Pararhodospirillum photometricum DSM 122</name>
    <dbReference type="NCBI Taxonomy" id="1150469"/>
    <lineage>
        <taxon>Bacteria</taxon>
        <taxon>Pseudomonadati</taxon>
        <taxon>Pseudomonadota</taxon>
        <taxon>Alphaproteobacteria</taxon>
        <taxon>Rhodospirillales</taxon>
        <taxon>Rhodospirillaceae</taxon>
        <taxon>Pararhodospirillum</taxon>
    </lineage>
</organism>
<reference evidence="13 14" key="1">
    <citation type="submission" date="2012-02" db="EMBL/GenBank/DDBJ databases">
        <title>Shotgun genome sequence of Phaeospirillum photometricum DSM 122.</title>
        <authorList>
            <person name="Duquesne K."/>
            <person name="Sturgis J."/>
        </authorList>
    </citation>
    <scope>NUCLEOTIDE SEQUENCE [LARGE SCALE GENOMIC DNA]</scope>
    <source>
        <strain evidence="14">DSM122</strain>
    </source>
</reference>
<dbReference type="PROSITE" id="PS50989">
    <property type="entry name" value="COA_CT_CTER"/>
    <property type="match status" value="1"/>
</dbReference>
<dbReference type="GO" id="GO:0006633">
    <property type="term" value="P:fatty acid biosynthetic process"/>
    <property type="evidence" value="ECO:0007669"/>
    <property type="project" value="UniProtKB-KW"/>
</dbReference>
<dbReference type="Proteomes" id="UP000033220">
    <property type="component" value="Chromosome DSM 122"/>
</dbReference>
<dbReference type="Gene3D" id="3.90.226.10">
    <property type="entry name" value="2-enoyl-CoA Hydratase, Chain A, domain 1"/>
    <property type="match status" value="1"/>
</dbReference>
<comment type="pathway">
    <text evidence="1 10">Lipid metabolism; malonyl-CoA biosynthesis; malonyl-CoA from acetyl-CoA: step 1/1.</text>
</comment>
<dbReference type="PRINTS" id="PR01069">
    <property type="entry name" value="ACCCTRFRASEA"/>
</dbReference>
<keyword evidence="3 10" id="KW-0808">Transferase</keyword>
<comment type="subunit">
    <text evidence="10">Acetyl-CoA carboxylase is a heterohexamer composed of biotin carboxyl carrier protein (AccB), biotin carboxylase (AccC) and two subunits each of ACCase subunit alpha (AccA) and ACCase subunit beta (AccD).</text>
</comment>
<dbReference type="EC" id="2.1.3.15" evidence="10"/>
<comment type="subcellular location">
    <subcellularLocation>
        <location evidence="10">Cytoplasm</location>
    </subcellularLocation>
</comment>
<keyword evidence="7 10" id="KW-0443">Lipid metabolism</keyword>
<dbReference type="InterPro" id="IPR011763">
    <property type="entry name" value="COA_CT_C"/>
</dbReference>
<dbReference type="Pfam" id="PF03255">
    <property type="entry name" value="ACCA"/>
    <property type="match status" value="1"/>
</dbReference>
<keyword evidence="10" id="KW-0963">Cytoplasm</keyword>
<keyword evidence="14" id="KW-1185">Reference proteome</keyword>
<dbReference type="InterPro" id="IPR029045">
    <property type="entry name" value="ClpP/crotonase-like_dom_sf"/>
</dbReference>